<evidence type="ECO:0000259" key="3">
    <source>
        <dbReference type="SMART" id="SM01177"/>
    </source>
</evidence>
<feature type="compositionally biased region" description="Acidic residues" evidence="2">
    <location>
        <begin position="444"/>
        <end position="456"/>
    </location>
</feature>
<protein>
    <recommendedName>
        <fullName evidence="3">Atos-like conserved domain-containing protein</fullName>
    </recommendedName>
</protein>
<comment type="caution">
    <text evidence="4">The sequence shown here is derived from an EMBL/GenBank/DDBJ whole genome shotgun (WGS) entry which is preliminary data.</text>
</comment>
<evidence type="ECO:0000313" key="5">
    <source>
        <dbReference type="EMBL" id="CAF3857970.1"/>
    </source>
</evidence>
<organism evidence="4 6">
    <name type="scientific">Rotaria sordida</name>
    <dbReference type="NCBI Taxonomy" id="392033"/>
    <lineage>
        <taxon>Eukaryota</taxon>
        <taxon>Metazoa</taxon>
        <taxon>Spiralia</taxon>
        <taxon>Gnathifera</taxon>
        <taxon>Rotifera</taxon>
        <taxon>Eurotatoria</taxon>
        <taxon>Bdelloidea</taxon>
        <taxon>Philodinida</taxon>
        <taxon>Philodinidae</taxon>
        <taxon>Rotaria</taxon>
    </lineage>
</organism>
<name>A0A814QB13_9BILA</name>
<dbReference type="AlphaFoldDB" id="A0A814QB13"/>
<dbReference type="InterPro" id="IPR025261">
    <property type="entry name" value="Atos-like_cons_dom"/>
</dbReference>
<dbReference type="Pfam" id="PF13889">
    <property type="entry name" value="Chromosome_seg"/>
    <property type="match status" value="1"/>
</dbReference>
<sequence>MKYLQSAMVFDTSSPSDSSSSTDRVLSLDRMFDSSHSSAIELPLSDERELSQIEAVNKQQQQQQHHHQQQQQPSKWKMMSKRRQSCTNDMYVTASRYHRSKPTATLNNLSSLDETLTSVPSFFSTYDKFHNKLSTDDMKYFPNQSALITTRRSTTDCNNLTNIHRQTLEQTNNTLLTIVDEESRDSIWLTSDDHHLLVPASRSSHDSTPSLSMFYSDPSMTSCSLVSSFNSNSNSNDLHESSSSSSSQYSSSVSFFNDLSETPKTLSLSSSSGYESNIPTSNLSINSIPDHLFLSSPDSIMMPPPPLPISSQKLPINSDRNLVEQFIDLHLQKQTSFDQDVVYSPPSSLSSSSSSFLSQTPISTMNSPICCRKCVNNDEKNQLSSDTEDDSQSTTIITNLLPLQKQQQQQQQNKRPRSLPIAIQQPKSVTIDNNNNNNNSNNNDGDDDDDDDDDNNNDGVFDNSLQNSLTCHCLINSSRKKRFRTCEINQQPVFNTAISANGLFSDNTLITTTTDKLHIDLKNIDDQNDNEQSTIKQQKHSLEHFIMSPTDKVKIQMKYPPINNDKESDIKSNELKISQPEDIDFKRSKQKAIRVLYQNRLNLNSIQTPVPRQNSKIFPSRTATGHCDSPLAKRTTNPRILRSVLSCSVFEADDEHEVVSSTTIANQAGVNGTREKSYIETFNCLRSNFTESLLHGKILPCGILDGFTVKLGASGLFMPKQVVLPVTTFWFNISEHQAASPYLGFVNLQCLPKRGYHAPTKGTITLALLNPNGTAIHLFLIIYDLSDMPPDHRTFIRQRIVLMPENTGDGKKTEHSSSKGNLRYLAHIRFVTSQTGKLYMHSDIRLIFARNKLDYDDRTAGGKAQLVTLTDMPTPKYWSRK</sequence>
<feature type="region of interest" description="Disordered" evidence="2">
    <location>
        <begin position="341"/>
        <end position="360"/>
    </location>
</feature>
<dbReference type="InterPro" id="IPR051506">
    <property type="entry name" value="ATOS_Transcription_Regulators"/>
</dbReference>
<gene>
    <name evidence="5" type="ORF">JBS370_LOCUS18618</name>
    <name evidence="4" type="ORF">ZHD862_LOCUS18427</name>
</gene>
<feature type="domain" description="Atos-like conserved" evidence="3">
    <location>
        <begin position="685"/>
        <end position="743"/>
    </location>
</feature>
<evidence type="ECO:0000313" key="6">
    <source>
        <dbReference type="Proteomes" id="UP000663864"/>
    </source>
</evidence>
<feature type="compositionally biased region" description="Low complexity" evidence="2">
    <location>
        <begin position="11"/>
        <end position="23"/>
    </location>
</feature>
<dbReference type="Proteomes" id="UP000663836">
    <property type="component" value="Unassembled WGS sequence"/>
</dbReference>
<dbReference type="Proteomes" id="UP000663864">
    <property type="component" value="Unassembled WGS sequence"/>
</dbReference>
<evidence type="ECO:0000313" key="4">
    <source>
        <dbReference type="EMBL" id="CAF1117059.1"/>
    </source>
</evidence>
<feature type="compositionally biased region" description="Low complexity" evidence="2">
    <location>
        <begin position="432"/>
        <end position="443"/>
    </location>
</feature>
<feature type="region of interest" description="Disordered" evidence="2">
    <location>
        <begin position="56"/>
        <end position="82"/>
    </location>
</feature>
<proteinExistence type="inferred from homology"/>
<comment type="similarity">
    <text evidence="1">Belongs to the ATOS family.</text>
</comment>
<dbReference type="PANTHER" id="PTHR13199:SF11">
    <property type="entry name" value="PROTEIN ATOSSA"/>
    <property type="match status" value="1"/>
</dbReference>
<dbReference type="EMBL" id="CAJOBD010002128">
    <property type="protein sequence ID" value="CAF3857970.1"/>
    <property type="molecule type" value="Genomic_DNA"/>
</dbReference>
<dbReference type="PANTHER" id="PTHR13199">
    <property type="entry name" value="GH03947P"/>
    <property type="match status" value="1"/>
</dbReference>
<feature type="compositionally biased region" description="Low complexity" evidence="2">
    <location>
        <begin position="344"/>
        <end position="358"/>
    </location>
</feature>
<feature type="region of interest" description="Disordered" evidence="2">
    <location>
        <begin position="1"/>
        <end position="23"/>
    </location>
</feature>
<dbReference type="InterPro" id="IPR033473">
    <property type="entry name" value="Atos-like_C"/>
</dbReference>
<evidence type="ECO:0000256" key="1">
    <source>
        <dbReference type="ARBA" id="ARBA00034497"/>
    </source>
</evidence>
<evidence type="ECO:0000256" key="2">
    <source>
        <dbReference type="SAM" id="MobiDB-lite"/>
    </source>
</evidence>
<feature type="region of interest" description="Disordered" evidence="2">
    <location>
        <begin position="425"/>
        <end position="462"/>
    </location>
</feature>
<dbReference type="EMBL" id="CAJNOT010000958">
    <property type="protein sequence ID" value="CAF1117059.1"/>
    <property type="molecule type" value="Genomic_DNA"/>
</dbReference>
<reference evidence="4" key="1">
    <citation type="submission" date="2021-02" db="EMBL/GenBank/DDBJ databases">
        <authorList>
            <person name="Nowell W R."/>
        </authorList>
    </citation>
    <scope>NUCLEOTIDE SEQUENCE</scope>
</reference>
<accession>A0A814QB13</accession>
<dbReference type="SMART" id="SM01177">
    <property type="entry name" value="DUF4210"/>
    <property type="match status" value="1"/>
</dbReference>